<keyword evidence="5 7" id="KW-1133">Transmembrane helix</keyword>
<feature type="transmembrane region" description="Helical" evidence="7">
    <location>
        <begin position="261"/>
        <end position="286"/>
    </location>
</feature>
<evidence type="ECO:0000256" key="7">
    <source>
        <dbReference type="SAM" id="Phobius"/>
    </source>
</evidence>
<comment type="subcellular location">
    <subcellularLocation>
        <location evidence="1">Cell membrane</location>
        <topology evidence="1">Multi-pass membrane protein</topology>
    </subcellularLocation>
</comment>
<feature type="transmembrane region" description="Helical" evidence="7">
    <location>
        <begin position="161"/>
        <end position="182"/>
    </location>
</feature>
<accession>A0ABR9BLW8</accession>
<comment type="caution">
    <text evidence="9">The sequence shown here is derived from an EMBL/GenBank/DDBJ whole genome shotgun (WGS) entry which is preliminary data.</text>
</comment>
<dbReference type="Proteomes" id="UP000649768">
    <property type="component" value="Unassembled WGS sequence"/>
</dbReference>
<name>A0ABR9BLW8_9GAMM</name>
<dbReference type="InterPro" id="IPR036259">
    <property type="entry name" value="MFS_trans_sf"/>
</dbReference>
<evidence type="ECO:0000313" key="9">
    <source>
        <dbReference type="EMBL" id="MBD8513557.1"/>
    </source>
</evidence>
<evidence type="ECO:0000256" key="1">
    <source>
        <dbReference type="ARBA" id="ARBA00004651"/>
    </source>
</evidence>
<dbReference type="SUPFAM" id="SSF103473">
    <property type="entry name" value="MFS general substrate transporter"/>
    <property type="match status" value="1"/>
</dbReference>
<evidence type="ECO:0000313" key="10">
    <source>
        <dbReference type="Proteomes" id="UP000649768"/>
    </source>
</evidence>
<dbReference type="PANTHER" id="PTHR42718">
    <property type="entry name" value="MAJOR FACILITATOR SUPERFAMILY MULTIDRUG TRANSPORTER MFSC"/>
    <property type="match status" value="1"/>
</dbReference>
<evidence type="ECO:0000259" key="8">
    <source>
        <dbReference type="PROSITE" id="PS50850"/>
    </source>
</evidence>
<feature type="transmembrane region" description="Helical" evidence="7">
    <location>
        <begin position="327"/>
        <end position="350"/>
    </location>
</feature>
<feature type="transmembrane region" description="Helical" evidence="7">
    <location>
        <begin position="102"/>
        <end position="124"/>
    </location>
</feature>
<dbReference type="InterPro" id="IPR020846">
    <property type="entry name" value="MFS_dom"/>
</dbReference>
<gene>
    <name evidence="9" type="ORF">IFO68_12830</name>
</gene>
<keyword evidence="3" id="KW-1003">Cell membrane</keyword>
<dbReference type="InterPro" id="IPR011701">
    <property type="entry name" value="MFS"/>
</dbReference>
<feature type="transmembrane region" description="Helical" evidence="7">
    <location>
        <begin position="72"/>
        <end position="90"/>
    </location>
</feature>
<sequence>MSQNKMAFGGLCLGFFIVMMDTTTVPLIYTSLIKDFGVTPAMAAWVNNSYLIAYAAFLLLGGRLGDAYNRKILVSSALLLLSFGALLSGYGETLNQVIIGRAIMGVGAGLLTPQSMAFISIIFAEGGRGKAFGIWGAVAGIATATGPVVTQFFLQVSDWRWVMWINIPVAMIGLLVTSIYLPKTEGNGLKLKEFVFNGLFSFSIAIVILSLQLIHESAENIYKVLAFLALGVLGTFWLLRHEISHRSAYVLPFEIWKDRKFMRTCLISGLLGLGLTSLYLPLAYLIELRMNFGPVFISIIMVTIALANAVVGPVAGSLSDKIEPEVIIRYGLLSLAFSALLLGGVGLTMAGGLNAFVMTVIAMTFAGIGTGLAFAPLANLALRDISPQVIGRAAAFFNSTRQLLSALGSVIVALLFDYMVRNNQLFGLTEGNALQPYSPVVAYAAFACLLVIAGCVGLGAWLSREHTETENETVQS</sequence>
<feature type="transmembrane region" description="Helical" evidence="7">
    <location>
        <begin position="403"/>
        <end position="420"/>
    </location>
</feature>
<evidence type="ECO:0000256" key="2">
    <source>
        <dbReference type="ARBA" id="ARBA00022448"/>
    </source>
</evidence>
<feature type="transmembrane region" description="Helical" evidence="7">
    <location>
        <begin position="292"/>
        <end position="315"/>
    </location>
</feature>
<protein>
    <submittedName>
        <fullName evidence="9">MFS transporter</fullName>
    </submittedName>
</protein>
<keyword evidence="4 7" id="KW-0812">Transmembrane</keyword>
<dbReference type="RefSeq" id="WP_192016238.1">
    <property type="nucleotide sequence ID" value="NZ_JACYTP010000007.1"/>
</dbReference>
<evidence type="ECO:0000256" key="6">
    <source>
        <dbReference type="ARBA" id="ARBA00023136"/>
    </source>
</evidence>
<evidence type="ECO:0000256" key="5">
    <source>
        <dbReference type="ARBA" id="ARBA00022989"/>
    </source>
</evidence>
<feature type="transmembrane region" description="Helical" evidence="7">
    <location>
        <begin position="131"/>
        <end position="149"/>
    </location>
</feature>
<keyword evidence="10" id="KW-1185">Reference proteome</keyword>
<keyword evidence="2" id="KW-0813">Transport</keyword>
<proteinExistence type="predicted"/>
<reference evidence="9 10" key="1">
    <citation type="submission" date="2020-09" db="EMBL/GenBank/DDBJ databases">
        <title>Photobacterium sp. CAU 1568 isolated from sand of Sido Beach.</title>
        <authorList>
            <person name="Kim W."/>
        </authorList>
    </citation>
    <scope>NUCLEOTIDE SEQUENCE [LARGE SCALE GENOMIC DNA]</scope>
    <source>
        <strain evidence="9 10">CAU 1568</strain>
    </source>
</reference>
<evidence type="ECO:0000256" key="3">
    <source>
        <dbReference type="ARBA" id="ARBA00022475"/>
    </source>
</evidence>
<feature type="transmembrane region" description="Helical" evidence="7">
    <location>
        <begin position="356"/>
        <end position="382"/>
    </location>
</feature>
<feature type="transmembrane region" description="Helical" evidence="7">
    <location>
        <begin position="42"/>
        <end position="60"/>
    </location>
</feature>
<dbReference type="PANTHER" id="PTHR42718:SF46">
    <property type="entry name" value="BLR6921 PROTEIN"/>
    <property type="match status" value="1"/>
</dbReference>
<dbReference type="Pfam" id="PF07690">
    <property type="entry name" value="MFS_1"/>
    <property type="match status" value="1"/>
</dbReference>
<evidence type="ECO:0000256" key="4">
    <source>
        <dbReference type="ARBA" id="ARBA00022692"/>
    </source>
</evidence>
<dbReference type="CDD" id="cd17321">
    <property type="entry name" value="MFS_MMR_MDR_like"/>
    <property type="match status" value="1"/>
</dbReference>
<dbReference type="EMBL" id="JACYTP010000007">
    <property type="protein sequence ID" value="MBD8513557.1"/>
    <property type="molecule type" value="Genomic_DNA"/>
</dbReference>
<feature type="transmembrane region" description="Helical" evidence="7">
    <location>
        <begin position="194"/>
        <end position="215"/>
    </location>
</feature>
<organism evidence="9 10">
    <name type="scientific">Photobacterium arenosum</name>
    <dbReference type="NCBI Taxonomy" id="2774143"/>
    <lineage>
        <taxon>Bacteria</taxon>
        <taxon>Pseudomonadati</taxon>
        <taxon>Pseudomonadota</taxon>
        <taxon>Gammaproteobacteria</taxon>
        <taxon>Vibrionales</taxon>
        <taxon>Vibrionaceae</taxon>
        <taxon>Photobacterium</taxon>
    </lineage>
</organism>
<feature type="domain" description="Major facilitator superfamily (MFS) profile" evidence="8">
    <location>
        <begin position="7"/>
        <end position="465"/>
    </location>
</feature>
<keyword evidence="6 7" id="KW-0472">Membrane</keyword>
<feature type="transmembrane region" description="Helical" evidence="7">
    <location>
        <begin position="221"/>
        <end position="240"/>
    </location>
</feature>
<feature type="transmembrane region" description="Helical" evidence="7">
    <location>
        <begin position="440"/>
        <end position="462"/>
    </location>
</feature>
<dbReference type="Gene3D" id="1.20.1250.20">
    <property type="entry name" value="MFS general substrate transporter like domains"/>
    <property type="match status" value="1"/>
</dbReference>
<dbReference type="PROSITE" id="PS50850">
    <property type="entry name" value="MFS"/>
    <property type="match status" value="1"/>
</dbReference>